<evidence type="ECO:0000259" key="1">
    <source>
        <dbReference type="SMART" id="SM00318"/>
    </source>
</evidence>
<dbReference type="InterPro" id="IPR035437">
    <property type="entry name" value="SNase_OB-fold_sf"/>
</dbReference>
<dbReference type="InParanoid" id="A0A5C3PHK6"/>
<dbReference type="AlphaFoldDB" id="A0A5C3PHK6"/>
<dbReference type="Gene3D" id="2.40.50.90">
    <property type="match status" value="1"/>
</dbReference>
<feature type="domain" description="TNase-like" evidence="1">
    <location>
        <begin position="6"/>
        <end position="165"/>
    </location>
</feature>
<reference evidence="2 3" key="1">
    <citation type="journal article" date="2019" name="Nat. Ecol. Evol.">
        <title>Megaphylogeny resolves global patterns of mushroom evolution.</title>
        <authorList>
            <person name="Varga T."/>
            <person name="Krizsan K."/>
            <person name="Foldi C."/>
            <person name="Dima B."/>
            <person name="Sanchez-Garcia M."/>
            <person name="Sanchez-Ramirez S."/>
            <person name="Szollosi G.J."/>
            <person name="Szarkandi J.G."/>
            <person name="Papp V."/>
            <person name="Albert L."/>
            <person name="Andreopoulos W."/>
            <person name="Angelini C."/>
            <person name="Antonin V."/>
            <person name="Barry K.W."/>
            <person name="Bougher N.L."/>
            <person name="Buchanan P."/>
            <person name="Buyck B."/>
            <person name="Bense V."/>
            <person name="Catcheside P."/>
            <person name="Chovatia M."/>
            <person name="Cooper J."/>
            <person name="Damon W."/>
            <person name="Desjardin D."/>
            <person name="Finy P."/>
            <person name="Geml J."/>
            <person name="Haridas S."/>
            <person name="Hughes K."/>
            <person name="Justo A."/>
            <person name="Karasinski D."/>
            <person name="Kautmanova I."/>
            <person name="Kiss B."/>
            <person name="Kocsube S."/>
            <person name="Kotiranta H."/>
            <person name="LaButti K.M."/>
            <person name="Lechner B.E."/>
            <person name="Liimatainen K."/>
            <person name="Lipzen A."/>
            <person name="Lukacs Z."/>
            <person name="Mihaltcheva S."/>
            <person name="Morgado L.N."/>
            <person name="Niskanen T."/>
            <person name="Noordeloos M.E."/>
            <person name="Ohm R.A."/>
            <person name="Ortiz-Santana B."/>
            <person name="Ovrebo C."/>
            <person name="Racz N."/>
            <person name="Riley R."/>
            <person name="Savchenko A."/>
            <person name="Shiryaev A."/>
            <person name="Soop K."/>
            <person name="Spirin V."/>
            <person name="Szebenyi C."/>
            <person name="Tomsovsky M."/>
            <person name="Tulloss R.E."/>
            <person name="Uehling J."/>
            <person name="Grigoriev I.V."/>
            <person name="Vagvolgyi C."/>
            <person name="Papp T."/>
            <person name="Martin F.M."/>
            <person name="Miettinen O."/>
            <person name="Hibbett D.S."/>
            <person name="Nagy L.G."/>
        </authorList>
    </citation>
    <scope>NUCLEOTIDE SEQUENCE [LARGE SCALE GENOMIC DNA]</scope>
    <source>
        <strain evidence="2 3">HHB13444</strain>
    </source>
</reference>
<evidence type="ECO:0000313" key="3">
    <source>
        <dbReference type="Proteomes" id="UP000308197"/>
    </source>
</evidence>
<sequence>MLRGRRWLRGVVTRVGDGDNFKLCHTLGFGWGWLKAMPEDRKDEIIHICLAGIDALEGSGYSGRESQEGAKECHEWLRQQGHLLKRDHYDRIVAAVFLKPPLIPGVLFTRGALYTSEHSLSLKMLREGTAVVHEAKGAVYGDLGSDVYKRAQKEAQKEKKGTWKNQYRDTCTVQTTGPEGPSKGRQVCLIVYW</sequence>
<proteinExistence type="predicted"/>
<dbReference type="STRING" id="1314778.A0A5C3PHK6"/>
<accession>A0A5C3PHK6</accession>
<keyword evidence="3" id="KW-1185">Reference proteome</keyword>
<dbReference type="SUPFAM" id="SSF50199">
    <property type="entry name" value="Staphylococcal nuclease"/>
    <property type="match status" value="1"/>
</dbReference>
<dbReference type="Pfam" id="PF00565">
    <property type="entry name" value="SNase"/>
    <property type="match status" value="1"/>
</dbReference>
<evidence type="ECO:0000313" key="2">
    <source>
        <dbReference type="EMBL" id="TFK88762.1"/>
    </source>
</evidence>
<organism evidence="2 3">
    <name type="scientific">Polyporus arcularius HHB13444</name>
    <dbReference type="NCBI Taxonomy" id="1314778"/>
    <lineage>
        <taxon>Eukaryota</taxon>
        <taxon>Fungi</taxon>
        <taxon>Dikarya</taxon>
        <taxon>Basidiomycota</taxon>
        <taxon>Agaricomycotina</taxon>
        <taxon>Agaricomycetes</taxon>
        <taxon>Polyporales</taxon>
        <taxon>Polyporaceae</taxon>
        <taxon>Polyporus</taxon>
    </lineage>
</organism>
<gene>
    <name evidence="2" type="ORF">K466DRAFT_57408</name>
</gene>
<protein>
    <recommendedName>
        <fullName evidence="1">TNase-like domain-containing protein</fullName>
    </recommendedName>
</protein>
<dbReference type="InterPro" id="IPR016071">
    <property type="entry name" value="Staphylococal_nuclease_OB-fold"/>
</dbReference>
<dbReference type="EMBL" id="ML211100">
    <property type="protein sequence ID" value="TFK88762.1"/>
    <property type="molecule type" value="Genomic_DNA"/>
</dbReference>
<dbReference type="SMART" id="SM00318">
    <property type="entry name" value="SNc"/>
    <property type="match status" value="1"/>
</dbReference>
<name>A0A5C3PHK6_9APHY</name>
<dbReference type="Proteomes" id="UP000308197">
    <property type="component" value="Unassembled WGS sequence"/>
</dbReference>